<feature type="binding site" evidence="8">
    <location>
        <position position="133"/>
    </location>
    <ligand>
        <name>ATP</name>
        <dbReference type="ChEBI" id="CHEBI:30616"/>
    </ligand>
</feature>
<name>A0A4Z0F9I7_9GAMM</name>
<keyword evidence="5 8" id="KW-0547">Nucleotide-binding</keyword>
<evidence type="ECO:0000256" key="4">
    <source>
        <dbReference type="ARBA" id="ARBA00022723"/>
    </source>
</evidence>
<keyword evidence="2 8" id="KW-0808">Transferase</keyword>
<dbReference type="GO" id="GO:0030145">
    <property type="term" value="F:manganese ion binding"/>
    <property type="evidence" value="ECO:0007669"/>
    <property type="project" value="UniProtKB-UniRule"/>
</dbReference>
<dbReference type="OrthoDB" id="9776281at2"/>
<feature type="binding site" evidence="8">
    <location>
        <position position="269"/>
    </location>
    <ligand>
        <name>ATP</name>
        <dbReference type="ChEBI" id="CHEBI:30616"/>
    </ligand>
</feature>
<evidence type="ECO:0000256" key="5">
    <source>
        <dbReference type="ARBA" id="ARBA00022741"/>
    </source>
</evidence>
<proteinExistence type="inferred from homology"/>
<evidence type="ECO:0000256" key="2">
    <source>
        <dbReference type="ARBA" id="ARBA00022679"/>
    </source>
</evidence>
<evidence type="ECO:0000256" key="7">
    <source>
        <dbReference type="ARBA" id="ARBA00022842"/>
    </source>
</evidence>
<comment type="catalytic activity">
    <reaction evidence="8">
        <text>L-histidyl-[protein] + UTP = N(tele)-(5'-uridylyl)-L-histidyl-[protein] + diphosphate</text>
        <dbReference type="Rhea" id="RHEA:83891"/>
        <dbReference type="Rhea" id="RHEA-COMP:9745"/>
        <dbReference type="Rhea" id="RHEA-COMP:20239"/>
        <dbReference type="ChEBI" id="CHEBI:29979"/>
        <dbReference type="ChEBI" id="CHEBI:33019"/>
        <dbReference type="ChEBI" id="CHEBI:46398"/>
        <dbReference type="ChEBI" id="CHEBI:233474"/>
    </reaction>
</comment>
<comment type="catalytic activity">
    <reaction evidence="8">
        <text>L-seryl-[protein] + ATP = 3-O-(5'-adenylyl)-L-seryl-[protein] + diphosphate</text>
        <dbReference type="Rhea" id="RHEA:58120"/>
        <dbReference type="Rhea" id="RHEA-COMP:9863"/>
        <dbReference type="Rhea" id="RHEA-COMP:15073"/>
        <dbReference type="ChEBI" id="CHEBI:29999"/>
        <dbReference type="ChEBI" id="CHEBI:30616"/>
        <dbReference type="ChEBI" id="CHEBI:33019"/>
        <dbReference type="ChEBI" id="CHEBI:142516"/>
        <dbReference type="EC" id="2.7.7.108"/>
    </reaction>
</comment>
<comment type="caution">
    <text evidence="9">The sequence shown here is derived from an EMBL/GenBank/DDBJ whole genome shotgun (WGS) entry which is preliminary data.</text>
</comment>
<comment type="catalytic activity">
    <reaction evidence="8">
        <text>L-threonyl-[protein] + ATP = 3-O-(5'-adenylyl)-L-threonyl-[protein] + diphosphate</text>
        <dbReference type="Rhea" id="RHEA:54292"/>
        <dbReference type="Rhea" id="RHEA-COMP:11060"/>
        <dbReference type="Rhea" id="RHEA-COMP:13847"/>
        <dbReference type="ChEBI" id="CHEBI:30013"/>
        <dbReference type="ChEBI" id="CHEBI:30616"/>
        <dbReference type="ChEBI" id="CHEBI:33019"/>
        <dbReference type="ChEBI" id="CHEBI:138113"/>
        <dbReference type="EC" id="2.7.7.108"/>
    </reaction>
</comment>
<protein>
    <recommendedName>
        <fullName evidence="8">Protein nucleotidyltransferase YdiU</fullName>
        <ecNumber evidence="8">2.7.7.-</ecNumber>
    </recommendedName>
    <alternativeName>
        <fullName evidence="8">Protein adenylyltransferase YdiU</fullName>
        <ecNumber evidence="8">2.7.7.108</ecNumber>
    </alternativeName>
    <alternativeName>
        <fullName evidence="8">Protein uridylyltransferase YdiU</fullName>
        <ecNumber evidence="8">2.7.7.-</ecNumber>
    </alternativeName>
</protein>
<dbReference type="AlphaFoldDB" id="A0A4Z0F9I7"/>
<feature type="binding site" evidence="8">
    <location>
        <position position="132"/>
    </location>
    <ligand>
        <name>ATP</name>
        <dbReference type="ChEBI" id="CHEBI:30616"/>
    </ligand>
</feature>
<dbReference type="GO" id="GO:0070733">
    <property type="term" value="F:AMPylase activity"/>
    <property type="evidence" value="ECO:0007669"/>
    <property type="project" value="UniProtKB-EC"/>
</dbReference>
<sequence length="502" mass="54739">MASSPHIRYGSLDGLRLSTGFARLPAAFHTRLPPTPLPEPYLVAGSVDAAALLGLDPALIDHPDFPALFAGNRLPEGAEPLAAVYSGHQFGVWAGQLGDGRAHLLGELDGADGPWEIQLKGAGPTPYSRFADGRAVLRSSIREFLASEAMAALGVPTTRALCVVGSDTPVQRETQETAAVVTRLAPSFVRFGSFEHWHAHDRTDELRILADHVIDRCRPALREAAQPYAALLRDVAQRTGELMAHWQAVGFMHGVMNTDNMSILGLTLDYGPFGFMEAFDAGHICNHSDHTGRYQYRAQPRVAYWNLYVLGDALSALIGRPEEVKTIIDEAFPAAFEARFLQLMRAKLGLATARADDTELINALFGLLQAGRTDYPAFFRGLSQLPGTVETAARRRIDAPVRDLFADRPGCDAFLTRWRARLAAEGSVDAERQAAMRAVNPKYVLRNWVAEAAIRQAREGDFGGVAEVLTCLRRPFDEHPQLAHYAAPPPDWATGLTVSCSS</sequence>
<feature type="binding site" evidence="8">
    <location>
        <position position="190"/>
    </location>
    <ligand>
        <name>ATP</name>
        <dbReference type="ChEBI" id="CHEBI:30616"/>
    </ligand>
</feature>
<comment type="cofactor">
    <cofactor evidence="8">
        <name>Mg(2+)</name>
        <dbReference type="ChEBI" id="CHEBI:18420"/>
    </cofactor>
    <cofactor evidence="8">
        <name>Mn(2+)</name>
        <dbReference type="ChEBI" id="CHEBI:29035"/>
    </cofactor>
</comment>
<feature type="binding site" evidence="8">
    <location>
        <position position="120"/>
    </location>
    <ligand>
        <name>ATP</name>
        <dbReference type="ChEBI" id="CHEBI:30616"/>
    </ligand>
</feature>
<feature type="binding site" evidence="8">
    <location>
        <position position="98"/>
    </location>
    <ligand>
        <name>ATP</name>
        <dbReference type="ChEBI" id="CHEBI:30616"/>
    </ligand>
</feature>
<accession>A0A4Z0F9I7</accession>
<keyword evidence="3 8" id="KW-0548">Nucleotidyltransferase</keyword>
<keyword evidence="8" id="KW-0464">Manganese</keyword>
<dbReference type="EC" id="2.7.7.108" evidence="8"/>
<comment type="function">
    <text evidence="8">Nucleotidyltransferase involved in the post-translational modification of proteins. It can catalyze the addition of adenosine monophosphate (AMP) or uridine monophosphate (UMP) to a protein, resulting in modifications known as AMPylation and UMPylation.</text>
</comment>
<comment type="catalytic activity">
    <reaction evidence="8">
        <text>L-seryl-[protein] + UTP = O-(5'-uridylyl)-L-seryl-[protein] + diphosphate</text>
        <dbReference type="Rhea" id="RHEA:64604"/>
        <dbReference type="Rhea" id="RHEA-COMP:9863"/>
        <dbReference type="Rhea" id="RHEA-COMP:16635"/>
        <dbReference type="ChEBI" id="CHEBI:29999"/>
        <dbReference type="ChEBI" id="CHEBI:33019"/>
        <dbReference type="ChEBI" id="CHEBI:46398"/>
        <dbReference type="ChEBI" id="CHEBI:156051"/>
    </reaction>
</comment>
<dbReference type="HAMAP" id="MF_00692">
    <property type="entry name" value="SelO"/>
    <property type="match status" value="1"/>
</dbReference>
<gene>
    <name evidence="8" type="primary">ydiU</name>
    <name evidence="8" type="synonym">selO</name>
    <name evidence="9" type="ORF">E4680_09080</name>
</gene>
<dbReference type="GO" id="GO:0005524">
    <property type="term" value="F:ATP binding"/>
    <property type="evidence" value="ECO:0007669"/>
    <property type="project" value="UniProtKB-UniRule"/>
</dbReference>
<feature type="binding site" evidence="8">
    <location>
        <position position="101"/>
    </location>
    <ligand>
        <name>ATP</name>
        <dbReference type="ChEBI" id="CHEBI:30616"/>
    </ligand>
</feature>
<organism evidence="9 10">
    <name type="scientific">Candidatus Macondimonas diazotrophica</name>
    <dbReference type="NCBI Taxonomy" id="2305248"/>
    <lineage>
        <taxon>Bacteria</taxon>
        <taxon>Pseudomonadati</taxon>
        <taxon>Pseudomonadota</taxon>
        <taxon>Gammaproteobacteria</taxon>
        <taxon>Chromatiales</taxon>
        <taxon>Ectothiorhodospiraceae</taxon>
        <taxon>Candidatus Macondimonas</taxon>
    </lineage>
</organism>
<feature type="active site" description="Proton acceptor" evidence="8">
    <location>
        <position position="259"/>
    </location>
</feature>
<keyword evidence="7 8" id="KW-0460">Magnesium</keyword>
<dbReference type="EC" id="2.7.7.-" evidence="8"/>
<dbReference type="GO" id="GO:0000287">
    <property type="term" value="F:magnesium ion binding"/>
    <property type="evidence" value="ECO:0007669"/>
    <property type="project" value="UniProtKB-UniRule"/>
</dbReference>
<dbReference type="PANTHER" id="PTHR32057:SF14">
    <property type="entry name" value="PROTEIN ADENYLYLTRANSFERASE SELO, MITOCHONDRIAL"/>
    <property type="match status" value="1"/>
</dbReference>
<keyword evidence="4 8" id="KW-0479">Metal-binding</keyword>
<evidence type="ECO:0000313" key="9">
    <source>
        <dbReference type="EMBL" id="TFZ82236.1"/>
    </source>
</evidence>
<comment type="similarity">
    <text evidence="1 8">Belongs to the SELO family.</text>
</comment>
<keyword evidence="6 8" id="KW-0067">ATP-binding</keyword>
<dbReference type="EMBL" id="SRIO01000011">
    <property type="protein sequence ID" value="TFZ82236.1"/>
    <property type="molecule type" value="Genomic_DNA"/>
</dbReference>
<evidence type="ECO:0000256" key="6">
    <source>
        <dbReference type="ARBA" id="ARBA00022840"/>
    </source>
</evidence>
<feature type="binding site" evidence="8">
    <location>
        <position position="269"/>
    </location>
    <ligand>
        <name>Mg(2+)</name>
        <dbReference type="ChEBI" id="CHEBI:18420"/>
    </ligand>
</feature>
<comment type="catalytic activity">
    <reaction evidence="8">
        <text>L-tyrosyl-[protein] + ATP = O-(5'-adenylyl)-L-tyrosyl-[protein] + diphosphate</text>
        <dbReference type="Rhea" id="RHEA:54288"/>
        <dbReference type="Rhea" id="RHEA-COMP:10136"/>
        <dbReference type="Rhea" id="RHEA-COMP:13846"/>
        <dbReference type="ChEBI" id="CHEBI:30616"/>
        <dbReference type="ChEBI" id="CHEBI:33019"/>
        <dbReference type="ChEBI" id="CHEBI:46858"/>
        <dbReference type="ChEBI" id="CHEBI:83624"/>
        <dbReference type="EC" id="2.7.7.108"/>
    </reaction>
</comment>
<dbReference type="InterPro" id="IPR003846">
    <property type="entry name" value="SelO"/>
</dbReference>
<comment type="catalytic activity">
    <reaction evidence="8">
        <text>L-tyrosyl-[protein] + UTP = O-(5'-uridylyl)-L-tyrosyl-[protein] + diphosphate</text>
        <dbReference type="Rhea" id="RHEA:83887"/>
        <dbReference type="Rhea" id="RHEA-COMP:10136"/>
        <dbReference type="Rhea" id="RHEA-COMP:20238"/>
        <dbReference type="ChEBI" id="CHEBI:33019"/>
        <dbReference type="ChEBI" id="CHEBI:46398"/>
        <dbReference type="ChEBI" id="CHEBI:46858"/>
        <dbReference type="ChEBI" id="CHEBI:90602"/>
    </reaction>
</comment>
<dbReference type="Pfam" id="PF02696">
    <property type="entry name" value="SelO"/>
    <property type="match status" value="1"/>
</dbReference>
<feature type="binding site" evidence="8">
    <location>
        <position position="183"/>
    </location>
    <ligand>
        <name>ATP</name>
        <dbReference type="ChEBI" id="CHEBI:30616"/>
    </ligand>
</feature>
<dbReference type="PANTHER" id="PTHR32057">
    <property type="entry name" value="PROTEIN ADENYLYLTRANSFERASE SELO, MITOCHONDRIAL"/>
    <property type="match status" value="1"/>
</dbReference>
<feature type="binding site" evidence="8">
    <location>
        <position position="100"/>
    </location>
    <ligand>
        <name>ATP</name>
        <dbReference type="ChEBI" id="CHEBI:30616"/>
    </ligand>
</feature>
<evidence type="ECO:0000256" key="8">
    <source>
        <dbReference type="HAMAP-Rule" id="MF_00692"/>
    </source>
</evidence>
<evidence type="ECO:0000256" key="3">
    <source>
        <dbReference type="ARBA" id="ARBA00022695"/>
    </source>
</evidence>
<dbReference type="Proteomes" id="UP000297890">
    <property type="component" value="Unassembled WGS sequence"/>
</dbReference>
<evidence type="ECO:0000313" key="10">
    <source>
        <dbReference type="Proteomes" id="UP000297890"/>
    </source>
</evidence>
<feature type="binding site" evidence="8">
    <location>
        <position position="260"/>
    </location>
    <ligand>
        <name>Mg(2+)</name>
        <dbReference type="ChEBI" id="CHEBI:18420"/>
    </ligand>
</feature>
<evidence type="ECO:0000256" key="1">
    <source>
        <dbReference type="ARBA" id="ARBA00009747"/>
    </source>
</evidence>
<reference evidence="9 10" key="1">
    <citation type="journal article" date="2019" name="ISME J.">
        <title>Candidatus Macondimonas diazotrophica, a novel gammaproteobacterial genus dominating crude-oil-contaminated coastal sediments.</title>
        <authorList>
            <person name="Karthikeyan S."/>
            <person name="Konstantinidis K."/>
        </authorList>
    </citation>
    <scope>NUCLEOTIDE SEQUENCE [LARGE SCALE GENOMIC DNA]</scope>
    <source>
        <strain evidence="9 10">KTK01</strain>
    </source>
</reference>
<dbReference type="NCBIfam" id="NF000658">
    <property type="entry name" value="PRK00029.1"/>
    <property type="match status" value="1"/>
</dbReference>
<keyword evidence="10" id="KW-1185">Reference proteome</keyword>